<feature type="domain" description="Fibronectin type-III" evidence="2">
    <location>
        <begin position="428"/>
        <end position="521"/>
    </location>
</feature>
<dbReference type="EMBL" id="CAEMXZ010000209">
    <property type="protein sequence ID" value="CAB4324745.1"/>
    <property type="molecule type" value="Genomic_DNA"/>
</dbReference>
<dbReference type="InterPro" id="IPR003961">
    <property type="entry name" value="FN3_dom"/>
</dbReference>
<dbReference type="PANTHER" id="PTHR13817">
    <property type="entry name" value="TITIN"/>
    <property type="match status" value="1"/>
</dbReference>
<dbReference type="InterPro" id="IPR050964">
    <property type="entry name" value="Striated_Muscle_Regulatory"/>
</dbReference>
<dbReference type="SMART" id="SM00060">
    <property type="entry name" value="FN3"/>
    <property type="match status" value="3"/>
</dbReference>
<organism evidence="3">
    <name type="scientific">freshwater metagenome</name>
    <dbReference type="NCBI Taxonomy" id="449393"/>
    <lineage>
        <taxon>unclassified sequences</taxon>
        <taxon>metagenomes</taxon>
        <taxon>ecological metagenomes</taxon>
    </lineage>
</organism>
<dbReference type="PANTHER" id="PTHR13817:SF166">
    <property type="entry name" value="NEURONAL IGCAM-RELATED"/>
    <property type="match status" value="1"/>
</dbReference>
<sequence>MRTSDSKFVVVATDGVVLTSVDGVAWVIRGSNGSAAWRSVAVGSNGSFLAVGDNGYWMTSSDGESWSINGGPTGHNWVSVTGRGIYGRYVAVSSDGAIAVSDGAVWALDQSTWPAESSVPDASWSSVTVQRSGGGFVAVSSDGKIATSSNGYTWYLSASHESNTWTAVRGCQGFFVAIAKDGTNRVATSDDGQYWLARSAGAASEWSALTCGNGVILAVGKQAGAMISGGWRAPLAPSGLVATPSSKSVSITFTTGATRVAGSPTATKFQYELNGTGTWKALTSNSSPVEVKRLTNGVSYTIRIRGVNGTVAGQGSLPVTFTPRSVPAAPSQPDLDAAGPGSVTFHWSAPGSNGGAAITSYVLSAYLSGTKSRKGSCSTSSTSCTITGLTAGVAYDISAVAVNSAGKSAASPVFSIAASTVTSAEPSAPTFQSIESVGSGSVKLTLGPLNANGSRIRRIWIKAHFSDGSLVGKGCVAGLILHSCTITGLSTAVSYSFSAIALNGVGLSDEGTSSAFTVPGS</sequence>
<reference evidence="3" key="1">
    <citation type="submission" date="2020-05" db="EMBL/GenBank/DDBJ databases">
        <authorList>
            <person name="Chiriac C."/>
            <person name="Salcher M."/>
            <person name="Ghai R."/>
            <person name="Kavagutti S V."/>
        </authorList>
    </citation>
    <scope>NUCLEOTIDE SEQUENCE</scope>
</reference>
<feature type="domain" description="Fibronectin type-III" evidence="2">
    <location>
        <begin position="329"/>
        <end position="426"/>
    </location>
</feature>
<dbReference type="AlphaFoldDB" id="A0A6J5YH15"/>
<keyword evidence="1" id="KW-0677">Repeat</keyword>
<dbReference type="CDD" id="cd00063">
    <property type="entry name" value="FN3"/>
    <property type="match status" value="3"/>
</dbReference>
<evidence type="ECO:0000256" key="1">
    <source>
        <dbReference type="ARBA" id="ARBA00022737"/>
    </source>
</evidence>
<gene>
    <name evidence="3" type="ORF">UFOPK1392_02521</name>
</gene>
<dbReference type="InterPro" id="IPR013783">
    <property type="entry name" value="Ig-like_fold"/>
</dbReference>
<evidence type="ECO:0000313" key="3">
    <source>
        <dbReference type="EMBL" id="CAB4324745.1"/>
    </source>
</evidence>
<dbReference type="InterPro" id="IPR036116">
    <property type="entry name" value="FN3_sf"/>
</dbReference>
<evidence type="ECO:0000259" key="2">
    <source>
        <dbReference type="PROSITE" id="PS50853"/>
    </source>
</evidence>
<dbReference type="SUPFAM" id="SSF50939">
    <property type="entry name" value="Sialidases"/>
    <property type="match status" value="1"/>
</dbReference>
<dbReference type="PRINTS" id="PR00014">
    <property type="entry name" value="FNTYPEIII"/>
</dbReference>
<dbReference type="Gene3D" id="2.60.40.10">
    <property type="entry name" value="Immunoglobulins"/>
    <property type="match status" value="3"/>
</dbReference>
<accession>A0A6J5YH15</accession>
<dbReference type="PROSITE" id="PS50853">
    <property type="entry name" value="FN3"/>
    <property type="match status" value="3"/>
</dbReference>
<proteinExistence type="predicted"/>
<protein>
    <submittedName>
        <fullName evidence="3">Unannotated protein</fullName>
    </submittedName>
</protein>
<name>A0A6J5YH15_9ZZZZ</name>
<dbReference type="SUPFAM" id="SSF49265">
    <property type="entry name" value="Fibronectin type III"/>
    <property type="match status" value="2"/>
</dbReference>
<dbReference type="Pfam" id="PF00041">
    <property type="entry name" value="fn3"/>
    <property type="match status" value="1"/>
</dbReference>
<feature type="domain" description="Fibronectin type-III" evidence="2">
    <location>
        <begin position="233"/>
        <end position="328"/>
    </location>
</feature>
<dbReference type="InterPro" id="IPR036278">
    <property type="entry name" value="Sialidase_sf"/>
</dbReference>